<reference evidence="4 5" key="1">
    <citation type="submission" date="2020-08" db="EMBL/GenBank/DDBJ databases">
        <title>Sequencing the genomes of 1000 actinobacteria strains.</title>
        <authorList>
            <person name="Klenk H.-P."/>
        </authorList>
    </citation>
    <scope>NUCLEOTIDE SEQUENCE [LARGE SCALE GENOMIC DNA]</scope>
    <source>
        <strain evidence="4 5">DSM 43023</strain>
    </source>
</reference>
<evidence type="ECO:0000259" key="3">
    <source>
        <dbReference type="PROSITE" id="PS50075"/>
    </source>
</evidence>
<protein>
    <submittedName>
        <fullName evidence="4">Acyl carrier protein</fullName>
    </submittedName>
</protein>
<keyword evidence="5" id="KW-1185">Reference proteome</keyword>
<dbReference type="InterPro" id="IPR036736">
    <property type="entry name" value="ACP-like_sf"/>
</dbReference>
<name>A0A7W7WD14_9ACTN</name>
<evidence type="ECO:0000256" key="1">
    <source>
        <dbReference type="ARBA" id="ARBA00022450"/>
    </source>
</evidence>
<dbReference type="Gene3D" id="1.10.1200.10">
    <property type="entry name" value="ACP-like"/>
    <property type="match status" value="1"/>
</dbReference>
<keyword evidence="2" id="KW-0597">Phosphoprotein</keyword>
<dbReference type="InterPro" id="IPR006162">
    <property type="entry name" value="Ppantetheine_attach_site"/>
</dbReference>
<proteinExistence type="predicted"/>
<evidence type="ECO:0000256" key="2">
    <source>
        <dbReference type="ARBA" id="ARBA00022553"/>
    </source>
</evidence>
<dbReference type="RefSeq" id="WP_184758337.1">
    <property type="nucleotide sequence ID" value="NZ_BAABEK010000054.1"/>
</dbReference>
<dbReference type="SUPFAM" id="SSF47336">
    <property type="entry name" value="ACP-like"/>
    <property type="match status" value="1"/>
</dbReference>
<dbReference type="PROSITE" id="PS00012">
    <property type="entry name" value="PHOSPHOPANTETHEINE"/>
    <property type="match status" value="1"/>
</dbReference>
<keyword evidence="1" id="KW-0596">Phosphopantetheine</keyword>
<sequence>MDESRASIAAVISCTVAQVTGRESPREDPHLNLLDDFGVDSLALLEVVEILEKRFQVTIPDEDTGQMRTLGDLMSVLQRLTDPTSLRHR</sequence>
<dbReference type="InterPro" id="IPR009081">
    <property type="entry name" value="PP-bd_ACP"/>
</dbReference>
<evidence type="ECO:0000313" key="4">
    <source>
        <dbReference type="EMBL" id="MBB4942358.1"/>
    </source>
</evidence>
<organism evidence="4 5">
    <name type="scientific">Streptosporangium album</name>
    <dbReference type="NCBI Taxonomy" id="47479"/>
    <lineage>
        <taxon>Bacteria</taxon>
        <taxon>Bacillati</taxon>
        <taxon>Actinomycetota</taxon>
        <taxon>Actinomycetes</taxon>
        <taxon>Streptosporangiales</taxon>
        <taxon>Streptosporangiaceae</taxon>
        <taxon>Streptosporangium</taxon>
    </lineage>
</organism>
<accession>A0A7W7WD14</accession>
<dbReference type="PROSITE" id="PS50075">
    <property type="entry name" value="CARRIER"/>
    <property type="match status" value="1"/>
</dbReference>
<feature type="domain" description="Carrier" evidence="3">
    <location>
        <begin position="3"/>
        <end position="81"/>
    </location>
</feature>
<evidence type="ECO:0000313" key="5">
    <source>
        <dbReference type="Proteomes" id="UP000534286"/>
    </source>
</evidence>
<dbReference type="Pfam" id="PF00550">
    <property type="entry name" value="PP-binding"/>
    <property type="match status" value="1"/>
</dbReference>
<dbReference type="AlphaFoldDB" id="A0A7W7WD14"/>
<dbReference type="EMBL" id="JACHJU010000003">
    <property type="protein sequence ID" value="MBB4942358.1"/>
    <property type="molecule type" value="Genomic_DNA"/>
</dbReference>
<comment type="caution">
    <text evidence="4">The sequence shown here is derived from an EMBL/GenBank/DDBJ whole genome shotgun (WGS) entry which is preliminary data.</text>
</comment>
<gene>
    <name evidence="4" type="ORF">FHR32_006744</name>
</gene>
<dbReference type="Proteomes" id="UP000534286">
    <property type="component" value="Unassembled WGS sequence"/>
</dbReference>